<name>A0ABQ0XGN9_9LACO</name>
<keyword evidence="2" id="KW-1185">Reference proteome</keyword>
<organism evidence="1 2">
    <name type="scientific">Lentilactobacillus diolivorans</name>
    <dbReference type="NCBI Taxonomy" id="179838"/>
    <lineage>
        <taxon>Bacteria</taxon>
        <taxon>Bacillati</taxon>
        <taxon>Bacillota</taxon>
        <taxon>Bacilli</taxon>
        <taxon>Lactobacillales</taxon>
        <taxon>Lactobacillaceae</taxon>
        <taxon>Lentilactobacillus</taxon>
    </lineage>
</organism>
<protein>
    <submittedName>
        <fullName evidence="1">Uncharacterized protein</fullName>
    </submittedName>
</protein>
<accession>A0ABQ0XGN9</accession>
<dbReference type="Proteomes" id="UP000321409">
    <property type="component" value="Unassembled WGS sequence"/>
</dbReference>
<dbReference type="EMBL" id="BKAB01000039">
    <property type="protein sequence ID" value="GEP24528.1"/>
    <property type="molecule type" value="Genomic_DNA"/>
</dbReference>
<gene>
    <name evidence="1" type="ORF">LDI01_21210</name>
</gene>
<evidence type="ECO:0000313" key="1">
    <source>
        <dbReference type="EMBL" id="GEP24528.1"/>
    </source>
</evidence>
<reference evidence="1 2" key="1">
    <citation type="submission" date="2019-07" db="EMBL/GenBank/DDBJ databases">
        <title>Whole genome shotgun sequence of Lactobacillus diolivorans NBRC 107869.</title>
        <authorList>
            <person name="Hosoyama A."/>
            <person name="Uohara A."/>
            <person name="Ohji S."/>
            <person name="Ichikawa N."/>
        </authorList>
    </citation>
    <scope>NUCLEOTIDE SEQUENCE [LARGE SCALE GENOMIC DNA]</scope>
    <source>
        <strain evidence="1 2">NBRC 107869</strain>
    </source>
</reference>
<proteinExistence type="predicted"/>
<comment type="caution">
    <text evidence="1">The sequence shown here is derived from an EMBL/GenBank/DDBJ whole genome shotgun (WGS) entry which is preliminary data.</text>
</comment>
<evidence type="ECO:0000313" key="2">
    <source>
        <dbReference type="Proteomes" id="UP000321409"/>
    </source>
</evidence>
<sequence length="56" mass="6561">MPNGLTFQKSEQLSSLLPDKDYKIKWREQRLSGGGWDNNRFNHSLLVNTIAERNTR</sequence>